<evidence type="ECO:0000313" key="2">
    <source>
        <dbReference type="Proteomes" id="UP001239111"/>
    </source>
</evidence>
<keyword evidence="2" id="KW-1185">Reference proteome</keyword>
<sequence>MDYDDDMMGSYHPHHQQQQLNRVGGGSNKHSGPGRGLLSTIHNLFATTNPSVKRLMNMRKCPDDDNLTKRSEKELDYLARKLKRKRGALEELERVVSRDCADQPGRCITLPRSADGRIQVAHYKALPHFIYCRLWRWPNLHSHHELKPMPFCEFPYSSKRDEVCINPYHYNRVGQQLTPPTVLVPNLASSDVDTSSNCSSPEPPGFPQPQQQQQFQGMPRNVDLEQQQPFAACQPSISPNYPTPTMTSCHYASGNTSPEQQVPTAPMPRHNPAYTPICNATGFTVKYPNYSPEPYSSHMANATMVAYEEPRDWASIAYYELNTRVGEVFHCTHPIVRVDGYTMPMTDTGPERVIPRFCLGQLTSINRNSSIENVRRAIGEGIQIHNVGSEIYVECHSPHPIFVQSRNYNIEHGHDQSTVVKLQHKGALKIFDNQLFHELLKLSMGKGFESVYELTKMCTIRLSFVKGWGAKYHRQDVTGTPCWIEIHLNGPLRWLDRVLISLGSPNLYISSIS</sequence>
<accession>A0ACC2NBH0</accession>
<organism evidence="1 2">
    <name type="scientific">Eretmocerus hayati</name>
    <dbReference type="NCBI Taxonomy" id="131215"/>
    <lineage>
        <taxon>Eukaryota</taxon>
        <taxon>Metazoa</taxon>
        <taxon>Ecdysozoa</taxon>
        <taxon>Arthropoda</taxon>
        <taxon>Hexapoda</taxon>
        <taxon>Insecta</taxon>
        <taxon>Pterygota</taxon>
        <taxon>Neoptera</taxon>
        <taxon>Endopterygota</taxon>
        <taxon>Hymenoptera</taxon>
        <taxon>Apocrita</taxon>
        <taxon>Proctotrupomorpha</taxon>
        <taxon>Chalcidoidea</taxon>
        <taxon>Aphelinidae</taxon>
        <taxon>Aphelininae</taxon>
        <taxon>Eretmocerus</taxon>
    </lineage>
</organism>
<proteinExistence type="predicted"/>
<gene>
    <name evidence="1" type="ORF">QAD02_008622</name>
</gene>
<dbReference type="EMBL" id="CM056744">
    <property type="protein sequence ID" value="KAJ8666960.1"/>
    <property type="molecule type" value="Genomic_DNA"/>
</dbReference>
<comment type="caution">
    <text evidence="1">The sequence shown here is derived from an EMBL/GenBank/DDBJ whole genome shotgun (WGS) entry which is preliminary data.</text>
</comment>
<name>A0ACC2NBH0_9HYME</name>
<protein>
    <submittedName>
        <fullName evidence="1">Uncharacterized protein</fullName>
    </submittedName>
</protein>
<reference evidence="1" key="1">
    <citation type="submission" date="2023-04" db="EMBL/GenBank/DDBJ databases">
        <title>A chromosome-level genome assembly of the parasitoid wasp Eretmocerus hayati.</title>
        <authorList>
            <person name="Zhong Y."/>
            <person name="Liu S."/>
            <person name="Liu Y."/>
        </authorList>
    </citation>
    <scope>NUCLEOTIDE SEQUENCE</scope>
    <source>
        <strain evidence="1">ZJU_SS_LIU_2023</strain>
    </source>
</reference>
<dbReference type="Proteomes" id="UP001239111">
    <property type="component" value="Chromosome 4"/>
</dbReference>
<evidence type="ECO:0000313" key="1">
    <source>
        <dbReference type="EMBL" id="KAJ8666960.1"/>
    </source>
</evidence>